<evidence type="ECO:0000313" key="2">
    <source>
        <dbReference type="Proteomes" id="UP001228049"/>
    </source>
</evidence>
<organism evidence="1 2">
    <name type="scientific">Dissostichus eleginoides</name>
    <name type="common">Patagonian toothfish</name>
    <name type="synonym">Dissostichus amissus</name>
    <dbReference type="NCBI Taxonomy" id="100907"/>
    <lineage>
        <taxon>Eukaryota</taxon>
        <taxon>Metazoa</taxon>
        <taxon>Chordata</taxon>
        <taxon>Craniata</taxon>
        <taxon>Vertebrata</taxon>
        <taxon>Euteleostomi</taxon>
        <taxon>Actinopterygii</taxon>
        <taxon>Neopterygii</taxon>
        <taxon>Teleostei</taxon>
        <taxon>Neoteleostei</taxon>
        <taxon>Acanthomorphata</taxon>
        <taxon>Eupercaria</taxon>
        <taxon>Perciformes</taxon>
        <taxon>Notothenioidei</taxon>
        <taxon>Nototheniidae</taxon>
        <taxon>Dissostichus</taxon>
    </lineage>
</organism>
<gene>
    <name evidence="1" type="ORF">KUDE01_015101</name>
</gene>
<sequence>MSKDLIISNSRLLSSSACDTEYDVMTLPTCFFLYISVFGENVSYDFSFSFSTLFFQPLPQKDIIRQPSEDEIIKLAPPPKKV</sequence>
<reference evidence="1" key="1">
    <citation type="submission" date="2023-04" db="EMBL/GenBank/DDBJ databases">
        <title>Chromosome-level genome of Chaenocephalus aceratus.</title>
        <authorList>
            <person name="Park H."/>
        </authorList>
    </citation>
    <scope>NUCLEOTIDE SEQUENCE</scope>
    <source>
        <strain evidence="1">DE</strain>
        <tissue evidence="1">Muscle</tissue>
    </source>
</reference>
<dbReference type="AlphaFoldDB" id="A0AAD9BUY7"/>
<protein>
    <submittedName>
        <fullName evidence="1">Astrocytic phosphoprotein PEA-15</fullName>
    </submittedName>
</protein>
<evidence type="ECO:0000313" key="1">
    <source>
        <dbReference type="EMBL" id="KAK1890430.1"/>
    </source>
</evidence>
<comment type="caution">
    <text evidence="1">The sequence shown here is derived from an EMBL/GenBank/DDBJ whole genome shotgun (WGS) entry which is preliminary data.</text>
</comment>
<accession>A0AAD9BUY7</accession>
<keyword evidence="2" id="KW-1185">Reference proteome</keyword>
<proteinExistence type="predicted"/>
<dbReference type="EMBL" id="JASDAP010000016">
    <property type="protein sequence ID" value="KAK1890430.1"/>
    <property type="molecule type" value="Genomic_DNA"/>
</dbReference>
<name>A0AAD9BUY7_DISEL</name>
<dbReference type="Proteomes" id="UP001228049">
    <property type="component" value="Unassembled WGS sequence"/>
</dbReference>